<accession>A0A0F3N5W0</accession>
<reference evidence="1 2" key="1">
    <citation type="submission" date="2015-01" db="EMBL/GenBank/DDBJ databases">
        <title>Genome Sequencing of Rickettsiales.</title>
        <authorList>
            <person name="Daugherty S.C."/>
            <person name="Su Q."/>
            <person name="Abolude K."/>
            <person name="Beier-Sexton M."/>
            <person name="Carlyon J.A."/>
            <person name="Carter R."/>
            <person name="Day N.P."/>
            <person name="Dumler S.J."/>
            <person name="Dyachenko V."/>
            <person name="Godinez A."/>
            <person name="Kurtti T.J."/>
            <person name="Lichay M."/>
            <person name="Mullins K.E."/>
            <person name="Ott S."/>
            <person name="Pappas-Brown V."/>
            <person name="Paris D.H."/>
            <person name="Patel P."/>
            <person name="Richards A.L."/>
            <person name="Sadzewicz L."/>
            <person name="Sears K."/>
            <person name="Seidman D."/>
            <person name="Sengamalay N."/>
            <person name="Stenos J."/>
            <person name="Tallon L.J."/>
            <person name="Vincent G."/>
            <person name="Fraser C.M."/>
            <person name="Munderloh U."/>
            <person name="Dunning-Hotopp J.C."/>
        </authorList>
    </citation>
    <scope>NUCLEOTIDE SEQUENCE [LARGE SCALE GENOMIC DNA]</scope>
    <source>
        <strain evidence="1 2">NCH-1</strain>
    </source>
</reference>
<gene>
    <name evidence="1" type="ORF">EPHNCH_1195</name>
</gene>
<dbReference type="EMBL" id="LANT01000008">
    <property type="protein sequence ID" value="KJV63106.1"/>
    <property type="molecule type" value="Genomic_DNA"/>
</dbReference>
<evidence type="ECO:0000313" key="2">
    <source>
        <dbReference type="Proteomes" id="UP000033754"/>
    </source>
</evidence>
<dbReference type="Proteomes" id="UP000033754">
    <property type="component" value="Unassembled WGS sequence"/>
</dbReference>
<sequence>MLVLSQFMLDGQACRRVCLWYFENYREHEVAVCVVFYRSAAPL</sequence>
<name>A0A0F3N5W0_ANAPH</name>
<evidence type="ECO:0000313" key="1">
    <source>
        <dbReference type="EMBL" id="KJV63106.1"/>
    </source>
</evidence>
<proteinExistence type="predicted"/>
<organism evidence="1 2">
    <name type="scientific">Anaplasma phagocytophilum str. NCH-1</name>
    <dbReference type="NCBI Taxonomy" id="1359161"/>
    <lineage>
        <taxon>Bacteria</taxon>
        <taxon>Pseudomonadati</taxon>
        <taxon>Pseudomonadota</taxon>
        <taxon>Alphaproteobacteria</taxon>
        <taxon>Rickettsiales</taxon>
        <taxon>Anaplasmataceae</taxon>
        <taxon>Anaplasma</taxon>
        <taxon>phagocytophilum group</taxon>
    </lineage>
</organism>
<comment type="caution">
    <text evidence="1">The sequence shown here is derived from an EMBL/GenBank/DDBJ whole genome shotgun (WGS) entry which is preliminary data.</text>
</comment>
<protein>
    <submittedName>
        <fullName evidence="1">Uncharacterized protein</fullName>
    </submittedName>
</protein>
<dbReference type="PATRIC" id="fig|1359161.3.peg.1352"/>
<dbReference type="AlphaFoldDB" id="A0A0F3N5W0"/>